<protein>
    <submittedName>
        <fullName evidence="1">Uncharacterized protein</fullName>
    </submittedName>
</protein>
<sequence length="508" mass="56221">MRFFSQAASLLLLSAAARAASDVIDLTKDSFASEVNGENLALVEFFAPWCGHCKSLAPHYEEAATELKDKHGIKLMKVDCTEQQDLCQEQGIRGYPTLKIFREGAASDYTGPRKADGIISYMLKQSLPAMSEVTVDNHDEFKSKDKVVVIAYAKSENDVAKAYKKVADQLRDNFLFGYATDPSLAPSEAGFPSIVMYKQFDEGMVVVPEKPSSVSEDSLKSWIKEQSTPLMDQVSPENFASYAEQGLPLAYLFIKPDDSRLNGLIQAIKPIAKSAKGKINFVWIDGVAFVEHGKSLSVDPDNYPAVVIQDMSPAGKGKKYVYPVAGDNFKAEDIASWVEDFENGKLEPTLKSAPVPASQEEPVHILVGEEFDKVVFDDDKDVLVEFYAPWCGHCQRLAPIWDSLGEHFEDFKNTLTIAKMDATENDIPPSAPFEVAGFPTIKFKRAGTRDFIDYTGDRSLETLISFVTENSNNPIDFEEELNQTETTVGGEVELEAESEEDAGHHDEL</sequence>
<gene>
    <name evidence="1" type="ORF">QFC20_000814</name>
</gene>
<evidence type="ECO:0000313" key="2">
    <source>
        <dbReference type="Proteomes" id="UP001230649"/>
    </source>
</evidence>
<keyword evidence="2" id="KW-1185">Reference proteome</keyword>
<organism evidence="1 2">
    <name type="scientific">Naganishia adeliensis</name>
    <dbReference type="NCBI Taxonomy" id="92952"/>
    <lineage>
        <taxon>Eukaryota</taxon>
        <taxon>Fungi</taxon>
        <taxon>Dikarya</taxon>
        <taxon>Basidiomycota</taxon>
        <taxon>Agaricomycotina</taxon>
        <taxon>Tremellomycetes</taxon>
        <taxon>Filobasidiales</taxon>
        <taxon>Filobasidiaceae</taxon>
        <taxon>Naganishia</taxon>
    </lineage>
</organism>
<evidence type="ECO:0000313" key="1">
    <source>
        <dbReference type="EMBL" id="KAJ9116136.1"/>
    </source>
</evidence>
<reference evidence="1" key="1">
    <citation type="submission" date="2023-04" db="EMBL/GenBank/DDBJ databases">
        <title>Draft Genome sequencing of Naganishia species isolated from polar environments using Oxford Nanopore Technology.</title>
        <authorList>
            <person name="Leo P."/>
            <person name="Venkateswaran K."/>
        </authorList>
    </citation>
    <scope>NUCLEOTIDE SEQUENCE</scope>
    <source>
        <strain evidence="1">MNA-CCFEE 5262</strain>
    </source>
</reference>
<dbReference type="EMBL" id="JASBWS010000004">
    <property type="protein sequence ID" value="KAJ9116136.1"/>
    <property type="molecule type" value="Genomic_DNA"/>
</dbReference>
<name>A0ACC2WXI3_9TREE</name>
<accession>A0ACC2WXI3</accession>
<dbReference type="Proteomes" id="UP001230649">
    <property type="component" value="Unassembled WGS sequence"/>
</dbReference>
<comment type="caution">
    <text evidence="1">The sequence shown here is derived from an EMBL/GenBank/DDBJ whole genome shotgun (WGS) entry which is preliminary data.</text>
</comment>
<proteinExistence type="predicted"/>